<dbReference type="InterPro" id="IPR036396">
    <property type="entry name" value="Cyt_P450_sf"/>
</dbReference>
<evidence type="ECO:0000256" key="10">
    <source>
        <dbReference type="ARBA" id="ARBA00023004"/>
    </source>
</evidence>
<dbReference type="SUPFAM" id="SSF48264">
    <property type="entry name" value="Cytochrome P450"/>
    <property type="match status" value="1"/>
</dbReference>
<proteinExistence type="inferred from homology"/>
<evidence type="ECO:0000256" key="11">
    <source>
        <dbReference type="ARBA" id="ARBA00023033"/>
    </source>
</evidence>
<dbReference type="PANTHER" id="PTHR24305:SF166">
    <property type="entry name" value="CYTOCHROME P450 12A4, MITOCHONDRIAL-RELATED"/>
    <property type="match status" value="1"/>
</dbReference>
<dbReference type="PRINTS" id="PR00465">
    <property type="entry name" value="EP450IV"/>
</dbReference>
<keyword evidence="12 14" id="KW-0472">Membrane</keyword>
<keyword evidence="6 14" id="KW-0812">Transmembrane</keyword>
<sequence length="511" mass="57190">MSPQILIPIAVTVLCYVLLFTVQLLYRELTYPLRHLSGPQNPSFIFGNFKNLANDAELPKKWRDEFGPTFLFKNLFSATCLQTSDLKALNHIIFNSSVYQRPPFVNRNREAMIGPEANSWLLTEIFIEKAVQLREIWTSQLAQNTGAATRIDVYSWLRRMTLDIIGQAGFNYDFNALEETEKPNELNQAFTELLHSPNSQRNIMFRIVAGIVPALNYVPFPGRKERDNARTKMFSVAGRIVSDSIRTSDGAKSFGAKKDLLSVLLRANLSKDIPESQRLSDTEVVSQIPAFFVAGHETTSTATAWALHALSLNPNVQAKLRGELFTISSQNPTMNQLNSLPYLDSVVREVLRVYSPVPFVDRMAMQDDVLPLSKPYIDKTGKSHDTLLIPKGQIIRLPILVIHTDPETWGDDAAEFRPERWEHVPDASSAVPSVWGNLFTFFAGPNNCIGFRFALVEFKALLFTLVRGFEFEPAVPKGGIGCTSIGLQSPVAVGEREKGTGLPILLKLYNA</sequence>
<evidence type="ECO:0000256" key="4">
    <source>
        <dbReference type="ARBA" id="ARBA00010617"/>
    </source>
</evidence>
<keyword evidence="11" id="KW-0503">Monooxygenase</keyword>
<dbReference type="GO" id="GO:0020037">
    <property type="term" value="F:heme binding"/>
    <property type="evidence" value="ECO:0007669"/>
    <property type="project" value="InterPro"/>
</dbReference>
<organism evidence="15 16">
    <name type="scientific">Mycena venus</name>
    <dbReference type="NCBI Taxonomy" id="2733690"/>
    <lineage>
        <taxon>Eukaryota</taxon>
        <taxon>Fungi</taxon>
        <taxon>Dikarya</taxon>
        <taxon>Basidiomycota</taxon>
        <taxon>Agaricomycotina</taxon>
        <taxon>Agaricomycetes</taxon>
        <taxon>Agaricomycetidae</taxon>
        <taxon>Agaricales</taxon>
        <taxon>Marasmiineae</taxon>
        <taxon>Mycenaceae</taxon>
        <taxon>Mycena</taxon>
    </lineage>
</organism>
<evidence type="ECO:0000256" key="13">
    <source>
        <dbReference type="PIRSR" id="PIRSR602403-1"/>
    </source>
</evidence>
<dbReference type="InterPro" id="IPR001128">
    <property type="entry name" value="Cyt_P450"/>
</dbReference>
<feature type="transmembrane region" description="Helical" evidence="14">
    <location>
        <begin position="6"/>
        <end position="26"/>
    </location>
</feature>
<dbReference type="Proteomes" id="UP000620124">
    <property type="component" value="Unassembled WGS sequence"/>
</dbReference>
<gene>
    <name evidence="15" type="ORF">MVEN_01957500</name>
</gene>
<keyword evidence="9" id="KW-0560">Oxidoreductase</keyword>
<comment type="similarity">
    <text evidence="4">Belongs to the cytochrome P450 family.</text>
</comment>
<evidence type="ECO:0000256" key="12">
    <source>
        <dbReference type="ARBA" id="ARBA00023136"/>
    </source>
</evidence>
<dbReference type="Gene3D" id="1.10.630.10">
    <property type="entry name" value="Cytochrome P450"/>
    <property type="match status" value="1"/>
</dbReference>
<keyword evidence="5 13" id="KW-0349">Heme</keyword>
<dbReference type="GO" id="GO:0016705">
    <property type="term" value="F:oxidoreductase activity, acting on paired donors, with incorporation or reduction of molecular oxygen"/>
    <property type="evidence" value="ECO:0007669"/>
    <property type="project" value="InterPro"/>
</dbReference>
<keyword evidence="7 13" id="KW-0479">Metal-binding</keyword>
<evidence type="ECO:0000313" key="16">
    <source>
        <dbReference type="Proteomes" id="UP000620124"/>
    </source>
</evidence>
<evidence type="ECO:0000256" key="3">
    <source>
        <dbReference type="ARBA" id="ARBA00004721"/>
    </source>
</evidence>
<evidence type="ECO:0000256" key="9">
    <source>
        <dbReference type="ARBA" id="ARBA00023002"/>
    </source>
</evidence>
<dbReference type="Pfam" id="PF00067">
    <property type="entry name" value="p450"/>
    <property type="match status" value="1"/>
</dbReference>
<keyword evidence="16" id="KW-1185">Reference proteome</keyword>
<dbReference type="PANTHER" id="PTHR24305">
    <property type="entry name" value="CYTOCHROME P450"/>
    <property type="match status" value="1"/>
</dbReference>
<dbReference type="InterPro" id="IPR002403">
    <property type="entry name" value="Cyt_P450_E_grp-IV"/>
</dbReference>
<dbReference type="EMBL" id="JACAZI010000019">
    <property type="protein sequence ID" value="KAF7340380.1"/>
    <property type="molecule type" value="Genomic_DNA"/>
</dbReference>
<evidence type="ECO:0000256" key="14">
    <source>
        <dbReference type="SAM" id="Phobius"/>
    </source>
</evidence>
<evidence type="ECO:0000256" key="1">
    <source>
        <dbReference type="ARBA" id="ARBA00001971"/>
    </source>
</evidence>
<dbReference type="AlphaFoldDB" id="A0A8H6XFA6"/>
<evidence type="ECO:0000313" key="15">
    <source>
        <dbReference type="EMBL" id="KAF7340380.1"/>
    </source>
</evidence>
<comment type="cofactor">
    <cofactor evidence="1 13">
        <name>heme</name>
        <dbReference type="ChEBI" id="CHEBI:30413"/>
    </cofactor>
</comment>
<evidence type="ECO:0000256" key="7">
    <source>
        <dbReference type="ARBA" id="ARBA00022723"/>
    </source>
</evidence>
<reference evidence="15" key="1">
    <citation type="submission" date="2020-05" db="EMBL/GenBank/DDBJ databases">
        <title>Mycena genomes resolve the evolution of fungal bioluminescence.</title>
        <authorList>
            <person name="Tsai I.J."/>
        </authorList>
    </citation>
    <scope>NUCLEOTIDE SEQUENCE</scope>
    <source>
        <strain evidence="15">CCC161011</strain>
    </source>
</reference>
<comment type="subcellular location">
    <subcellularLocation>
        <location evidence="2">Membrane</location>
    </subcellularLocation>
</comment>
<protein>
    <recommendedName>
        <fullName evidence="17">Cytochrome P450</fullName>
    </recommendedName>
</protein>
<dbReference type="GO" id="GO:0016020">
    <property type="term" value="C:membrane"/>
    <property type="evidence" value="ECO:0007669"/>
    <property type="project" value="UniProtKB-SubCell"/>
</dbReference>
<keyword evidence="8 14" id="KW-1133">Transmembrane helix</keyword>
<evidence type="ECO:0000256" key="8">
    <source>
        <dbReference type="ARBA" id="ARBA00022989"/>
    </source>
</evidence>
<dbReference type="GO" id="GO:0005506">
    <property type="term" value="F:iron ion binding"/>
    <property type="evidence" value="ECO:0007669"/>
    <property type="project" value="InterPro"/>
</dbReference>
<dbReference type="PRINTS" id="PR00385">
    <property type="entry name" value="P450"/>
</dbReference>
<name>A0A8H6XFA6_9AGAR</name>
<dbReference type="OrthoDB" id="1470350at2759"/>
<evidence type="ECO:0000256" key="6">
    <source>
        <dbReference type="ARBA" id="ARBA00022692"/>
    </source>
</evidence>
<accession>A0A8H6XFA6</accession>
<evidence type="ECO:0000256" key="2">
    <source>
        <dbReference type="ARBA" id="ARBA00004370"/>
    </source>
</evidence>
<dbReference type="GO" id="GO:0004497">
    <property type="term" value="F:monooxygenase activity"/>
    <property type="evidence" value="ECO:0007669"/>
    <property type="project" value="UniProtKB-KW"/>
</dbReference>
<evidence type="ECO:0008006" key="17">
    <source>
        <dbReference type="Google" id="ProtNLM"/>
    </source>
</evidence>
<feature type="binding site" description="axial binding residue" evidence="13">
    <location>
        <position position="448"/>
    </location>
    <ligand>
        <name>heme</name>
        <dbReference type="ChEBI" id="CHEBI:30413"/>
    </ligand>
    <ligandPart>
        <name>Fe</name>
        <dbReference type="ChEBI" id="CHEBI:18248"/>
    </ligandPart>
</feature>
<comment type="caution">
    <text evidence="15">The sequence shown here is derived from an EMBL/GenBank/DDBJ whole genome shotgun (WGS) entry which is preliminary data.</text>
</comment>
<evidence type="ECO:0000256" key="5">
    <source>
        <dbReference type="ARBA" id="ARBA00022617"/>
    </source>
</evidence>
<keyword evidence="10 13" id="KW-0408">Iron</keyword>
<dbReference type="InterPro" id="IPR050121">
    <property type="entry name" value="Cytochrome_P450_monoxygenase"/>
</dbReference>
<comment type="pathway">
    <text evidence="3">Secondary metabolite biosynthesis; terpenoid biosynthesis.</text>
</comment>